<protein>
    <recommendedName>
        <fullName evidence="3">DUF4218 domain-containing protein</fullName>
    </recommendedName>
</protein>
<reference evidence="1 2" key="1">
    <citation type="submission" date="2019-01" db="EMBL/GenBank/DDBJ databases">
        <title>Draft genome sequence of Psathyrella aberdarensis IHI B618.</title>
        <authorList>
            <person name="Buettner E."/>
            <person name="Kellner H."/>
        </authorList>
    </citation>
    <scope>NUCLEOTIDE SEQUENCE [LARGE SCALE GENOMIC DNA]</scope>
    <source>
        <strain evidence="1 2">IHI B618</strain>
    </source>
</reference>
<organism evidence="1 2">
    <name type="scientific">Candolleomyces aberdarensis</name>
    <dbReference type="NCBI Taxonomy" id="2316362"/>
    <lineage>
        <taxon>Eukaryota</taxon>
        <taxon>Fungi</taxon>
        <taxon>Dikarya</taxon>
        <taxon>Basidiomycota</taxon>
        <taxon>Agaricomycotina</taxon>
        <taxon>Agaricomycetes</taxon>
        <taxon>Agaricomycetidae</taxon>
        <taxon>Agaricales</taxon>
        <taxon>Agaricineae</taxon>
        <taxon>Psathyrellaceae</taxon>
        <taxon>Candolleomyces</taxon>
    </lineage>
</organism>
<dbReference type="Pfam" id="PF02992">
    <property type="entry name" value="Transposase_21"/>
    <property type="match status" value="1"/>
</dbReference>
<dbReference type="OrthoDB" id="3248986at2759"/>
<name>A0A4Q2D3L9_9AGAR</name>
<dbReference type="PANTHER" id="PTHR46579:SF2">
    <property type="entry name" value="C2H2-TYPE DOMAIN-CONTAINING PROTEIN"/>
    <property type="match status" value="1"/>
</dbReference>
<comment type="caution">
    <text evidence="1">The sequence shown here is derived from an EMBL/GenBank/DDBJ whole genome shotgun (WGS) entry which is preliminary data.</text>
</comment>
<keyword evidence="2" id="KW-1185">Reference proteome</keyword>
<evidence type="ECO:0000313" key="1">
    <source>
        <dbReference type="EMBL" id="RXW13056.1"/>
    </source>
</evidence>
<dbReference type="PANTHER" id="PTHR46579">
    <property type="entry name" value="F5/8 TYPE C DOMAIN-CONTAINING PROTEIN-RELATED"/>
    <property type="match status" value="1"/>
</dbReference>
<dbReference type="InterPro" id="IPR004242">
    <property type="entry name" value="Transposase_21"/>
</dbReference>
<proteinExistence type="predicted"/>
<dbReference type="EMBL" id="SDEE01001030">
    <property type="protein sequence ID" value="RXW13056.1"/>
    <property type="molecule type" value="Genomic_DNA"/>
</dbReference>
<sequence>MHIDMRTVLRSLDVHPEYNAYLVCPRCSKTHKFNPEAPPSEHPQTCDKEELGVRCGGRLLKSRNVAGGSTTSVPIREYRHQPFNSYLARLFARPDLRDHLDRDPTKREKGEQEGEWDIWDATCLREFKGPDGKPFVKAKGESRLIFSLNMDGFNPYGNREAGKKVSVTAIYLVCLNLPPSIRHKMENIYLVGVIPGPQGPTDHEINYFLAPLVDDMLILWEKGVFLSQTARCPHGRRVRVAVGPLVCDLPAARQMSGFAHYRSRRFCSECNLTVDRINDITPTWNPRTWKGHVSAAKDWKDAKTQEERDRIVHTHGVRWSELVCLPYWDPTRFTVIDSMHAFYLRLFQHHCRSVWGMDVTLEDGDGPTFDRGAKEIPEEQIRQAQIPFRRNKGELVDQLKAYRVQQHWFTSEGVHIGGQENEEVLNAPVAVTLEHNSDVLPNAKAVENFWLTASKTKLKELNKSDLLILFRSKALPSLNISEAEVVALTNSQLKSSLEEKRIEEGICGPDGRLLATATLKKTWILGRQTLAEVRRDMARLHLPSWVARPPSRPGEKKWGKFTADQWRTFCMQTLPVALIRLWGGQPEGSKERRRLDNFMHLVSAVKLATMHQMTEQRITEYEYHIRQYLQTLISLYPGTSITPYQHLSLHFGRHLRLFGPVHAWRCFPFERFNYILQQFPTNERFGEIEKTMFSKFCCMQNLKALYSCDELPEKLHELIEFYHKNYESDLRGSRLSDVFADDNRFGVVEDSRVWDHSDFTMLSDEDFELLRDWMTTYQPDDRSYSRQVVRRPEIHRFGQRFTDRNRSLDDSHILFRQGDDDVQVGSILGIFSQAQPGGVSEQTWAVIQPYEALAPEDTHFDNYRSYSVLGSCLFRNSGRGHLTAIFNLRVEIAFGDANELVVILRVQINQHKNIFGSDWAIEDLARKDLARNGLARNGLARNGLARNGLARDNCI</sequence>
<evidence type="ECO:0000313" key="2">
    <source>
        <dbReference type="Proteomes" id="UP000290288"/>
    </source>
</evidence>
<gene>
    <name evidence="1" type="ORF">EST38_g12799</name>
</gene>
<dbReference type="AlphaFoldDB" id="A0A4Q2D3L9"/>
<accession>A0A4Q2D3L9</accession>
<evidence type="ECO:0008006" key="3">
    <source>
        <dbReference type="Google" id="ProtNLM"/>
    </source>
</evidence>
<dbReference type="Proteomes" id="UP000290288">
    <property type="component" value="Unassembled WGS sequence"/>
</dbReference>